<feature type="compositionally biased region" description="Low complexity" evidence="1">
    <location>
        <begin position="146"/>
        <end position="165"/>
    </location>
</feature>
<comment type="caution">
    <text evidence="2">The sequence shown here is derived from an EMBL/GenBank/DDBJ whole genome shotgun (WGS) entry which is preliminary data.</text>
</comment>
<dbReference type="InterPro" id="IPR052973">
    <property type="entry name" value="Fungal_sec-metab_reg_TF"/>
</dbReference>
<name>A0AAN6TDR5_9PEZI</name>
<dbReference type="Proteomes" id="UP001302812">
    <property type="component" value="Unassembled WGS sequence"/>
</dbReference>
<evidence type="ECO:0000313" key="2">
    <source>
        <dbReference type="EMBL" id="KAK4112547.1"/>
    </source>
</evidence>
<reference evidence="2" key="1">
    <citation type="journal article" date="2023" name="Mol. Phylogenet. Evol.">
        <title>Genome-scale phylogeny and comparative genomics of the fungal order Sordariales.</title>
        <authorList>
            <person name="Hensen N."/>
            <person name="Bonometti L."/>
            <person name="Westerberg I."/>
            <person name="Brannstrom I.O."/>
            <person name="Guillou S."/>
            <person name="Cros-Aarteil S."/>
            <person name="Calhoun S."/>
            <person name="Haridas S."/>
            <person name="Kuo A."/>
            <person name="Mondo S."/>
            <person name="Pangilinan J."/>
            <person name="Riley R."/>
            <person name="LaButti K."/>
            <person name="Andreopoulos B."/>
            <person name="Lipzen A."/>
            <person name="Chen C."/>
            <person name="Yan M."/>
            <person name="Daum C."/>
            <person name="Ng V."/>
            <person name="Clum A."/>
            <person name="Steindorff A."/>
            <person name="Ohm R.A."/>
            <person name="Martin F."/>
            <person name="Silar P."/>
            <person name="Natvig D.O."/>
            <person name="Lalanne C."/>
            <person name="Gautier V."/>
            <person name="Ament-Velasquez S.L."/>
            <person name="Kruys A."/>
            <person name="Hutchinson M.I."/>
            <person name="Powell A.J."/>
            <person name="Barry K."/>
            <person name="Miller A.N."/>
            <person name="Grigoriev I.V."/>
            <person name="Debuchy R."/>
            <person name="Gladieux P."/>
            <person name="Hiltunen Thoren M."/>
            <person name="Johannesson H."/>
        </authorList>
    </citation>
    <scope>NUCLEOTIDE SEQUENCE</scope>
    <source>
        <strain evidence="2">CBS 508.74</strain>
    </source>
</reference>
<feature type="region of interest" description="Disordered" evidence="1">
    <location>
        <begin position="209"/>
        <end position="246"/>
    </location>
</feature>
<gene>
    <name evidence="2" type="ORF">N656DRAFT_768653</name>
</gene>
<dbReference type="PANTHER" id="PTHR35392:SF3">
    <property type="entry name" value="ZN(2)-C6 FUNGAL-TYPE DOMAIN-CONTAINING PROTEIN"/>
    <property type="match status" value="1"/>
</dbReference>
<dbReference type="EMBL" id="MU853342">
    <property type="protein sequence ID" value="KAK4112547.1"/>
    <property type="molecule type" value="Genomic_DNA"/>
</dbReference>
<feature type="compositionally biased region" description="Polar residues" evidence="1">
    <location>
        <begin position="166"/>
        <end position="175"/>
    </location>
</feature>
<keyword evidence="3" id="KW-1185">Reference proteome</keyword>
<organism evidence="2 3">
    <name type="scientific">Canariomyces notabilis</name>
    <dbReference type="NCBI Taxonomy" id="2074819"/>
    <lineage>
        <taxon>Eukaryota</taxon>
        <taxon>Fungi</taxon>
        <taxon>Dikarya</taxon>
        <taxon>Ascomycota</taxon>
        <taxon>Pezizomycotina</taxon>
        <taxon>Sordariomycetes</taxon>
        <taxon>Sordariomycetidae</taxon>
        <taxon>Sordariales</taxon>
        <taxon>Chaetomiaceae</taxon>
        <taxon>Canariomyces</taxon>
    </lineage>
</organism>
<accession>A0AAN6TDR5</accession>
<feature type="region of interest" description="Disordered" evidence="1">
    <location>
        <begin position="131"/>
        <end position="188"/>
    </location>
</feature>
<evidence type="ECO:0008006" key="4">
    <source>
        <dbReference type="Google" id="ProtNLM"/>
    </source>
</evidence>
<protein>
    <recommendedName>
        <fullName evidence="4">Zn(2)-C6 fungal-type domain-containing protein</fullName>
    </recommendedName>
</protein>
<evidence type="ECO:0000313" key="3">
    <source>
        <dbReference type="Proteomes" id="UP001302812"/>
    </source>
</evidence>
<dbReference type="RefSeq" id="XP_064670117.1">
    <property type="nucleotide sequence ID" value="XM_064813640.1"/>
</dbReference>
<evidence type="ECO:0000256" key="1">
    <source>
        <dbReference type="SAM" id="MobiDB-lite"/>
    </source>
</evidence>
<sequence length="649" mass="72613">MASNNGSDDFVFVPSEPGSDRRVGASAVAHALIFQPFELNAIGSSGAIDINLEYSLLESPPGTGEAEILLQGLGSGAELSHVGHAAATDTIELDDHGDAAAFGPNRSGPQLGTEQTRESLGLDGLPIFPGTYGQPSLYPESDFRATSTPSSSTQSSGVSTTPVSSDDASQQSTPSYLPIAARSTPEEDTASVINNVARGICSKVWVVPKKKRKRRKPANPNGIPDSAKKRPPLKRRPFQNEEQRTETALTRELRSCCIPNASDREGQCLTCSRVTVPILCKLPCLRWIITDSSLYREQSKPYQMFSTRWQSMDLVDITGWASNEIRTIRVSQIYLNAPYEVQVREFLPVEGDMLEEKWTSNGVVKTHRVPRYAFADMKNSAKVLQAFIQQSVGVYISGTVGDSDELIWQTYFFAFRHSRNANTPEERDLLINAFRFWVACRMTSNPEHIIGEDKLGGDFVNDPSSVFHNRVPLPVIMVAQMECIMYSTVLRPVHKKLLDQLNSLVKHNKRQYWLTIYLAIFILLHSCAMISRRDWETARQYSLQEAYCNHESISKHQMGVNVMLAHFHYLNKGVHPFKLTYNAEGLRELSKAADLDADQVGLVRLTSSLINDPRRVAEFQSVRTRLDWNHDLYWIAQLYDENWVPGPTA</sequence>
<dbReference type="AlphaFoldDB" id="A0AAN6TDR5"/>
<proteinExistence type="predicted"/>
<reference evidence="2" key="2">
    <citation type="submission" date="2023-05" db="EMBL/GenBank/DDBJ databases">
        <authorList>
            <consortium name="Lawrence Berkeley National Laboratory"/>
            <person name="Steindorff A."/>
            <person name="Hensen N."/>
            <person name="Bonometti L."/>
            <person name="Westerberg I."/>
            <person name="Brannstrom I.O."/>
            <person name="Guillou S."/>
            <person name="Cros-Aarteil S."/>
            <person name="Calhoun S."/>
            <person name="Haridas S."/>
            <person name="Kuo A."/>
            <person name="Mondo S."/>
            <person name="Pangilinan J."/>
            <person name="Riley R."/>
            <person name="Labutti K."/>
            <person name="Andreopoulos B."/>
            <person name="Lipzen A."/>
            <person name="Chen C."/>
            <person name="Yanf M."/>
            <person name="Daum C."/>
            <person name="Ng V."/>
            <person name="Clum A."/>
            <person name="Ohm R."/>
            <person name="Martin F."/>
            <person name="Silar P."/>
            <person name="Natvig D."/>
            <person name="Lalanne C."/>
            <person name="Gautier V."/>
            <person name="Ament-Velasquez S.L."/>
            <person name="Kruys A."/>
            <person name="Hutchinson M.I."/>
            <person name="Powell A.J."/>
            <person name="Barry K."/>
            <person name="Miller A.N."/>
            <person name="Grigoriev I.V."/>
            <person name="Debuchy R."/>
            <person name="Gladieux P."/>
            <person name="Thoren M.H."/>
            <person name="Johannesson H."/>
        </authorList>
    </citation>
    <scope>NUCLEOTIDE SEQUENCE</scope>
    <source>
        <strain evidence="2">CBS 508.74</strain>
    </source>
</reference>
<dbReference type="GeneID" id="89937765"/>
<dbReference type="PANTHER" id="PTHR35392">
    <property type="entry name" value="ZN(II)2CYS6 TRANSCRIPTION FACTOR (EUROFUNG)-RELATED-RELATED"/>
    <property type="match status" value="1"/>
</dbReference>